<dbReference type="GeneID" id="108886898"/>
<evidence type="ECO:0000256" key="8">
    <source>
        <dbReference type="SAM" id="MobiDB-lite"/>
    </source>
</evidence>
<comment type="subcellular location">
    <subcellularLocation>
        <location evidence="1">Membrane</location>
        <topology evidence="1">Single-pass type I membrane protein</topology>
    </subcellularLocation>
</comment>
<dbReference type="GO" id="GO:0007155">
    <property type="term" value="P:cell adhesion"/>
    <property type="evidence" value="ECO:0007669"/>
    <property type="project" value="UniProtKB-KW"/>
</dbReference>
<evidence type="ECO:0000256" key="9">
    <source>
        <dbReference type="SAM" id="Phobius"/>
    </source>
</evidence>
<reference evidence="12" key="1">
    <citation type="submission" date="2025-08" db="UniProtKB">
        <authorList>
            <consortium name="RefSeq"/>
        </authorList>
    </citation>
    <scope>IDENTIFICATION</scope>
    <source>
        <tissue evidence="12">Brain</tissue>
    </source>
</reference>
<evidence type="ECO:0000256" key="6">
    <source>
        <dbReference type="ARBA" id="ARBA00023136"/>
    </source>
</evidence>
<dbReference type="Pfam" id="PF06365">
    <property type="entry name" value="CD34_antigen"/>
    <property type="match status" value="1"/>
</dbReference>
<feature type="transmembrane region" description="Helical" evidence="9">
    <location>
        <begin position="236"/>
        <end position="256"/>
    </location>
</feature>
<dbReference type="CTD" id="947"/>
<dbReference type="PANTHER" id="PTHR16677:SF1">
    <property type="entry name" value="HEMATOPOIETIC PROGENITOR CELL ANTIGEN CD34"/>
    <property type="match status" value="1"/>
</dbReference>
<dbReference type="PANTHER" id="PTHR16677">
    <property type="entry name" value="HEMATOPOIETIC PROGENITOR CELL ANTIGEN CD34"/>
    <property type="match status" value="1"/>
</dbReference>
<dbReference type="AlphaFoldDB" id="A0AAJ7PSP8"/>
<feature type="region of interest" description="Disordered" evidence="8">
    <location>
        <begin position="278"/>
        <end position="332"/>
    </location>
</feature>
<keyword evidence="5 9" id="KW-1133">Transmembrane helix</keyword>
<keyword evidence="4" id="KW-0130">Cell adhesion</keyword>
<evidence type="ECO:0000256" key="4">
    <source>
        <dbReference type="ARBA" id="ARBA00022889"/>
    </source>
</evidence>
<feature type="signal peptide" evidence="10">
    <location>
        <begin position="1"/>
        <end position="32"/>
    </location>
</feature>
<dbReference type="RefSeq" id="XP_018537569.1">
    <property type="nucleotide sequence ID" value="XM_018682053.2"/>
</dbReference>
<gene>
    <name evidence="12" type="primary">cd34</name>
</gene>
<accession>A0AAJ7PSP8</accession>
<evidence type="ECO:0000313" key="11">
    <source>
        <dbReference type="Proteomes" id="UP000694890"/>
    </source>
</evidence>
<dbReference type="InterPro" id="IPR013836">
    <property type="entry name" value="CD34/Podocalyxin"/>
</dbReference>
<dbReference type="InterPro" id="IPR008083">
    <property type="entry name" value="CD34"/>
</dbReference>
<evidence type="ECO:0000256" key="1">
    <source>
        <dbReference type="ARBA" id="ARBA00004479"/>
    </source>
</evidence>
<name>A0AAJ7PSP8_LATCA</name>
<proteinExistence type="predicted"/>
<feature type="compositionally biased region" description="Low complexity" evidence="8">
    <location>
        <begin position="48"/>
        <end position="69"/>
    </location>
</feature>
<evidence type="ECO:0000256" key="10">
    <source>
        <dbReference type="SAM" id="SignalP"/>
    </source>
</evidence>
<dbReference type="KEGG" id="lcf:108886898"/>
<feature type="chain" id="PRO_5042605400" evidence="10">
    <location>
        <begin position="33"/>
        <end position="332"/>
    </location>
</feature>
<protein>
    <submittedName>
        <fullName evidence="12">Uncharacterized protein cd34</fullName>
    </submittedName>
</protein>
<evidence type="ECO:0000256" key="3">
    <source>
        <dbReference type="ARBA" id="ARBA00022729"/>
    </source>
</evidence>
<dbReference type="Proteomes" id="UP000694890">
    <property type="component" value="Linkage group LG6"/>
</dbReference>
<feature type="region of interest" description="Disordered" evidence="8">
    <location>
        <begin position="48"/>
        <end position="86"/>
    </location>
</feature>
<keyword evidence="2 9" id="KW-0812">Transmembrane</keyword>
<keyword evidence="6 9" id="KW-0472">Membrane</keyword>
<keyword evidence="3 10" id="KW-0732">Signal</keyword>
<evidence type="ECO:0000256" key="7">
    <source>
        <dbReference type="ARBA" id="ARBA00023180"/>
    </source>
</evidence>
<sequence length="332" mass="34223">MAVSMWRMNGLWRRMAGVLVLCTLLLSNEVICQDDSVTDAATAADLGGDSSAVTDVPAPAASSAPTVDSGDGDGAGGGEDSAVSAGPEVPATIITIDIGADNPNVDLSGTIASTLAKGVEVPAVNENSDVSNVVKKVVPTVKCVGENDIPESNAVKAMVATADCEATKSLIENNPTYWCRKEGTCNIEIFQNGNELRLSSKDANSASLAEALKSEDLKEKLGVTKVETPSSSGSSVFVGILVTGLLAALAMTIGYLKCQRRTDTKGVKLAEEAYPVDQENQGNTLVSVAPLNPPPETQEKPSVNGESPEAAKTQPPPPTNGHSTAKTADTEL</sequence>
<dbReference type="GO" id="GO:0005886">
    <property type="term" value="C:plasma membrane"/>
    <property type="evidence" value="ECO:0007669"/>
    <property type="project" value="UniProtKB-ARBA"/>
</dbReference>
<evidence type="ECO:0000313" key="12">
    <source>
        <dbReference type="RefSeq" id="XP_018537569.1"/>
    </source>
</evidence>
<evidence type="ECO:0000256" key="5">
    <source>
        <dbReference type="ARBA" id="ARBA00022989"/>
    </source>
</evidence>
<evidence type="ECO:0000256" key="2">
    <source>
        <dbReference type="ARBA" id="ARBA00022692"/>
    </source>
</evidence>
<feature type="compositionally biased region" description="Polar residues" evidence="8">
    <location>
        <begin position="320"/>
        <end position="332"/>
    </location>
</feature>
<organism evidence="11 12">
    <name type="scientific">Lates calcarifer</name>
    <name type="common">Barramundi</name>
    <name type="synonym">Holocentrus calcarifer</name>
    <dbReference type="NCBI Taxonomy" id="8187"/>
    <lineage>
        <taxon>Eukaryota</taxon>
        <taxon>Metazoa</taxon>
        <taxon>Chordata</taxon>
        <taxon>Craniata</taxon>
        <taxon>Vertebrata</taxon>
        <taxon>Euteleostomi</taxon>
        <taxon>Actinopterygii</taxon>
        <taxon>Neopterygii</taxon>
        <taxon>Teleostei</taxon>
        <taxon>Neoteleostei</taxon>
        <taxon>Acanthomorphata</taxon>
        <taxon>Carangaria</taxon>
        <taxon>Carangaria incertae sedis</taxon>
        <taxon>Centropomidae</taxon>
        <taxon>Lates</taxon>
    </lineage>
</organism>
<keyword evidence="7" id="KW-0325">Glycoprotein</keyword>